<evidence type="ECO:0000313" key="9">
    <source>
        <dbReference type="Proteomes" id="UP000091956"/>
    </source>
</evidence>
<dbReference type="SUPFAM" id="SSF57701">
    <property type="entry name" value="Zn2/Cys6 DNA-binding domain"/>
    <property type="match status" value="1"/>
</dbReference>
<dbReference type="GO" id="GO:0000981">
    <property type="term" value="F:DNA-binding transcription factor activity, RNA polymerase II-specific"/>
    <property type="evidence" value="ECO:0007669"/>
    <property type="project" value="InterPro"/>
</dbReference>
<dbReference type="GO" id="GO:0003677">
    <property type="term" value="F:DNA binding"/>
    <property type="evidence" value="ECO:0007669"/>
    <property type="project" value="InterPro"/>
</dbReference>
<evidence type="ECO:0000256" key="3">
    <source>
        <dbReference type="ARBA" id="ARBA00023015"/>
    </source>
</evidence>
<evidence type="ECO:0000256" key="4">
    <source>
        <dbReference type="ARBA" id="ARBA00023163"/>
    </source>
</evidence>
<evidence type="ECO:0000256" key="1">
    <source>
        <dbReference type="ARBA" id="ARBA00004123"/>
    </source>
</evidence>
<keyword evidence="5" id="KW-0539">Nucleus</keyword>
<dbReference type="RefSeq" id="XP_018125343.2">
    <property type="nucleotide sequence ID" value="XM_018279753.2"/>
</dbReference>
<dbReference type="GeneID" id="28843740"/>
<dbReference type="CDD" id="cd12148">
    <property type="entry name" value="fungal_TF_MHR"/>
    <property type="match status" value="1"/>
</dbReference>
<feature type="compositionally biased region" description="Polar residues" evidence="6">
    <location>
        <begin position="768"/>
        <end position="791"/>
    </location>
</feature>
<evidence type="ECO:0000313" key="8">
    <source>
        <dbReference type="EMBL" id="OBT91610.2"/>
    </source>
</evidence>
<dbReference type="Pfam" id="PF04082">
    <property type="entry name" value="Fungal_trans"/>
    <property type="match status" value="1"/>
</dbReference>
<feature type="region of interest" description="Disordered" evidence="6">
    <location>
        <begin position="92"/>
        <end position="142"/>
    </location>
</feature>
<dbReference type="SMART" id="SM00066">
    <property type="entry name" value="GAL4"/>
    <property type="match status" value="1"/>
</dbReference>
<name>A0A1B8G712_9PEZI</name>
<dbReference type="InterPro" id="IPR050815">
    <property type="entry name" value="TF_fung"/>
</dbReference>
<organism evidence="8 9">
    <name type="scientific">Pseudogymnoascus verrucosus</name>
    <dbReference type="NCBI Taxonomy" id="342668"/>
    <lineage>
        <taxon>Eukaryota</taxon>
        <taxon>Fungi</taxon>
        <taxon>Dikarya</taxon>
        <taxon>Ascomycota</taxon>
        <taxon>Pezizomycotina</taxon>
        <taxon>Leotiomycetes</taxon>
        <taxon>Thelebolales</taxon>
        <taxon>Thelebolaceae</taxon>
        <taxon>Pseudogymnoascus</taxon>
    </lineage>
</organism>
<keyword evidence="2" id="KW-0479">Metal-binding</keyword>
<dbReference type="InterPro" id="IPR001138">
    <property type="entry name" value="Zn2Cys6_DnaBD"/>
</dbReference>
<dbReference type="STRING" id="342668.A0A1B8G712"/>
<feature type="domain" description="Zn(2)-C6 fungal-type" evidence="7">
    <location>
        <begin position="35"/>
        <end position="65"/>
    </location>
</feature>
<evidence type="ECO:0000256" key="6">
    <source>
        <dbReference type="SAM" id="MobiDB-lite"/>
    </source>
</evidence>
<keyword evidence="3" id="KW-0805">Transcription regulation</keyword>
<dbReference type="GO" id="GO:0008270">
    <property type="term" value="F:zinc ion binding"/>
    <property type="evidence" value="ECO:0007669"/>
    <property type="project" value="InterPro"/>
</dbReference>
<proteinExistence type="predicted"/>
<feature type="compositionally biased region" description="Polar residues" evidence="6">
    <location>
        <begin position="674"/>
        <end position="687"/>
    </location>
</feature>
<feature type="compositionally biased region" description="Polar residues" evidence="6">
    <location>
        <begin position="694"/>
        <end position="720"/>
    </location>
</feature>
<dbReference type="InterPro" id="IPR007219">
    <property type="entry name" value="XnlR_reg_dom"/>
</dbReference>
<gene>
    <name evidence="8" type="ORF">VE01_10354</name>
</gene>
<dbReference type="CDD" id="cd00067">
    <property type="entry name" value="GAL4"/>
    <property type="match status" value="1"/>
</dbReference>
<keyword evidence="9" id="KW-1185">Reference proteome</keyword>
<feature type="region of interest" description="Disordered" evidence="6">
    <location>
        <begin position="635"/>
        <end position="801"/>
    </location>
</feature>
<dbReference type="Pfam" id="PF00172">
    <property type="entry name" value="Zn_clus"/>
    <property type="match status" value="1"/>
</dbReference>
<evidence type="ECO:0000259" key="7">
    <source>
        <dbReference type="PROSITE" id="PS50048"/>
    </source>
</evidence>
<feature type="compositionally biased region" description="Polar residues" evidence="6">
    <location>
        <begin position="129"/>
        <end position="138"/>
    </location>
</feature>
<dbReference type="GO" id="GO:0005634">
    <property type="term" value="C:nucleus"/>
    <property type="evidence" value="ECO:0007669"/>
    <property type="project" value="UniProtKB-SubCell"/>
</dbReference>
<keyword evidence="4" id="KW-0804">Transcription</keyword>
<accession>A0A1B8G712</accession>
<evidence type="ECO:0000256" key="5">
    <source>
        <dbReference type="ARBA" id="ARBA00023242"/>
    </source>
</evidence>
<dbReference type="Gene3D" id="4.10.240.10">
    <property type="entry name" value="Zn(2)-C6 fungal-type DNA-binding domain"/>
    <property type="match status" value="1"/>
</dbReference>
<dbReference type="Proteomes" id="UP000091956">
    <property type="component" value="Unassembled WGS sequence"/>
</dbReference>
<reference evidence="8 9" key="1">
    <citation type="submission" date="2016-03" db="EMBL/GenBank/DDBJ databases">
        <title>Comparative genomics of Pseudogymnoascus destructans, the fungus causing white-nose syndrome of bats.</title>
        <authorList>
            <person name="Palmer J.M."/>
            <person name="Drees K.P."/>
            <person name="Foster J.T."/>
            <person name="Lindner D.L."/>
        </authorList>
    </citation>
    <scope>NUCLEOTIDE SEQUENCE [LARGE SCALE GENOMIC DNA]</scope>
    <source>
        <strain evidence="8 9">UAMH 10579</strain>
    </source>
</reference>
<dbReference type="AlphaFoldDB" id="A0A1B8G712"/>
<dbReference type="PANTHER" id="PTHR47338">
    <property type="entry name" value="ZN(II)2CYS6 TRANSCRIPTION FACTOR (EUROFUNG)-RELATED"/>
    <property type="match status" value="1"/>
</dbReference>
<sequence length="866" mass="93019">MRMATSAFRPAVGIERLPVSAAARRLSNEPRESMNCKSCRKRKIKCNRLRPTCEACQVFQCPCVYDAVPKKRGPKTDVLEALLKRVDGLERRLKDEKQLNGSKDSPSDPPSVPPDTSSSAGTDTFPEHAQQQRPNLKTENIPEPTIESAIYTPTPSVQSPAVADDVLLDAYFGRAHGKPYFILDEGVIRSRVQAGTAPNGLLLALYAVGARYAVHPNGYHAAVRLSEEYATRARAEVNIDEPSIETLQALLLLSLSFVALGSGKKAYMLLGSGIGMAMALELHREADPRLKLSSGERSLRRRLFWSCYLMDRFASCGSKRPSMIPDSSLILRLPSWSPNPQSAPVEGEFFQDGSNLQYHAGSGKTSQGGTGLLIDIVRILGNTSRYLAAGGVKGDSHFPWHSLSNLSKIRQDLDIWASGTADVFASTTPLFHQPDSTILILAKLIYHLIHVLIYRPFLPIDLAELAGTGQHQSWQIEATNLCFLHANAIAELVELGRQAGSTEWPAFVGYCVCSAGTVHVHGSHYKTSHSDEVFSSSPDLLSRSMHQLSKLRYTWALVQHQRDTLQALYAAHAELLKNLASSPMRYSPVFHLEDFFDRYAALGASFDGAHVSFAEVALRHPADEEYRAHNLHAMPASSSHFPDGTSGYPGNAATGKRKREAGEGNELPTRLHDSTNGNNPTSATTDTFPHLDFSNPSSFPITSNGNGAGTSSRHPRTSMSLGAGNGGYPEHLHNGNGNGNGGNSAQFGGAMGMYPLSTPPPGTDMFGSHNNNHGLNPPTSSHQNQHTSAQSPLAYDAQTPSAGSGCGVAGGLGNAGGGGMGGQGQEGEEKDPFLTLLEQLAENEYSGGGPSELDFFLGGVEGGGMG</sequence>
<dbReference type="InterPro" id="IPR036864">
    <property type="entry name" value="Zn2-C6_fun-type_DNA-bd_sf"/>
</dbReference>
<reference evidence="9" key="2">
    <citation type="journal article" date="2018" name="Nat. Commun.">
        <title>Extreme sensitivity to ultraviolet light in the fungal pathogen causing white-nose syndrome of bats.</title>
        <authorList>
            <person name="Palmer J.M."/>
            <person name="Drees K.P."/>
            <person name="Foster J.T."/>
            <person name="Lindner D.L."/>
        </authorList>
    </citation>
    <scope>NUCLEOTIDE SEQUENCE [LARGE SCALE GENOMIC DNA]</scope>
    <source>
        <strain evidence="9">UAMH 10579</strain>
    </source>
</reference>
<protein>
    <recommendedName>
        <fullName evidence="7">Zn(2)-C6 fungal-type domain-containing protein</fullName>
    </recommendedName>
</protein>
<dbReference type="SMART" id="SM00906">
    <property type="entry name" value="Fungal_trans"/>
    <property type="match status" value="1"/>
</dbReference>
<dbReference type="EMBL" id="KV460285">
    <property type="protein sequence ID" value="OBT91610.2"/>
    <property type="molecule type" value="Genomic_DNA"/>
</dbReference>
<dbReference type="PANTHER" id="PTHR47338:SF4">
    <property type="entry name" value="ZN(II)2CYS6 TRANSCRIPTION FACTOR (EUROFUNG)"/>
    <property type="match status" value="1"/>
</dbReference>
<comment type="subcellular location">
    <subcellularLocation>
        <location evidence="1">Nucleus</location>
    </subcellularLocation>
</comment>
<evidence type="ECO:0000256" key="2">
    <source>
        <dbReference type="ARBA" id="ARBA00022723"/>
    </source>
</evidence>
<dbReference type="GO" id="GO:0006351">
    <property type="term" value="P:DNA-templated transcription"/>
    <property type="evidence" value="ECO:0007669"/>
    <property type="project" value="InterPro"/>
</dbReference>
<dbReference type="PROSITE" id="PS50048">
    <property type="entry name" value="ZN2_CY6_FUNGAL_2"/>
    <property type="match status" value="1"/>
</dbReference>